<keyword evidence="8 10" id="KW-0472">Membrane</keyword>
<evidence type="ECO:0000256" key="8">
    <source>
        <dbReference type="ARBA" id="ARBA00023136"/>
    </source>
</evidence>
<accession>A0A1G2M449</accession>
<comment type="subcellular location">
    <subcellularLocation>
        <location evidence="2">Cell membrane</location>
    </subcellularLocation>
    <subcellularLocation>
        <location evidence="1">Membrane</location>
        <topology evidence="1">Single-pass membrane protein</topology>
    </subcellularLocation>
</comment>
<dbReference type="InterPro" id="IPR012338">
    <property type="entry name" value="Beta-lactam/transpept-like"/>
</dbReference>
<evidence type="ECO:0000256" key="2">
    <source>
        <dbReference type="ARBA" id="ARBA00004236"/>
    </source>
</evidence>
<evidence type="ECO:0000256" key="7">
    <source>
        <dbReference type="ARBA" id="ARBA00022989"/>
    </source>
</evidence>
<dbReference type="InterPro" id="IPR005311">
    <property type="entry name" value="PBP_dimer"/>
</dbReference>
<keyword evidence="3" id="KW-1003">Cell membrane</keyword>
<dbReference type="PANTHER" id="PTHR30627">
    <property type="entry name" value="PEPTIDOGLYCAN D,D-TRANSPEPTIDASE"/>
    <property type="match status" value="1"/>
</dbReference>
<feature type="transmembrane region" description="Helical" evidence="10">
    <location>
        <begin position="50"/>
        <end position="70"/>
    </location>
</feature>
<evidence type="ECO:0000313" key="13">
    <source>
        <dbReference type="EMBL" id="OHA18534.1"/>
    </source>
</evidence>
<dbReference type="GO" id="GO:0005886">
    <property type="term" value="C:plasma membrane"/>
    <property type="evidence" value="ECO:0007669"/>
    <property type="project" value="TreeGrafter"/>
</dbReference>
<dbReference type="InterPro" id="IPR050515">
    <property type="entry name" value="Beta-lactam/transpept"/>
</dbReference>
<dbReference type="Proteomes" id="UP000178873">
    <property type="component" value="Unassembled WGS sequence"/>
</dbReference>
<evidence type="ECO:0000256" key="9">
    <source>
        <dbReference type="ARBA" id="ARBA00023316"/>
    </source>
</evidence>
<feature type="domain" description="Penicillin-binding protein transpeptidase" evidence="11">
    <location>
        <begin position="230"/>
        <end position="541"/>
    </location>
</feature>
<protein>
    <recommendedName>
        <fullName evidence="15">Penicillin-binding protein transpeptidase domain-containing protein</fullName>
    </recommendedName>
</protein>
<keyword evidence="6" id="KW-0573">Peptidoglycan synthesis</keyword>
<evidence type="ECO:0000256" key="6">
    <source>
        <dbReference type="ARBA" id="ARBA00022984"/>
    </source>
</evidence>
<keyword evidence="5" id="KW-0133">Cell shape</keyword>
<evidence type="ECO:0000256" key="4">
    <source>
        <dbReference type="ARBA" id="ARBA00022692"/>
    </source>
</evidence>
<dbReference type="GO" id="GO:0071555">
    <property type="term" value="P:cell wall organization"/>
    <property type="evidence" value="ECO:0007669"/>
    <property type="project" value="TreeGrafter"/>
</dbReference>
<evidence type="ECO:0000259" key="11">
    <source>
        <dbReference type="Pfam" id="PF00905"/>
    </source>
</evidence>
<evidence type="ECO:0000256" key="5">
    <source>
        <dbReference type="ARBA" id="ARBA00022960"/>
    </source>
</evidence>
<dbReference type="AlphaFoldDB" id="A0A1G2M449"/>
<dbReference type="SUPFAM" id="SSF56519">
    <property type="entry name" value="Penicillin binding protein dimerisation domain"/>
    <property type="match status" value="1"/>
</dbReference>
<evidence type="ECO:0000256" key="3">
    <source>
        <dbReference type="ARBA" id="ARBA00022475"/>
    </source>
</evidence>
<dbReference type="Gene3D" id="3.40.710.10">
    <property type="entry name" value="DD-peptidase/beta-lactamase superfamily"/>
    <property type="match status" value="1"/>
</dbReference>
<keyword evidence="9" id="KW-0961">Cell wall biogenesis/degradation</keyword>
<keyword evidence="7 10" id="KW-1133">Transmembrane helix</keyword>
<evidence type="ECO:0000313" key="14">
    <source>
        <dbReference type="Proteomes" id="UP000178873"/>
    </source>
</evidence>
<dbReference type="GO" id="GO:0008800">
    <property type="term" value="F:beta-lactamase activity"/>
    <property type="evidence" value="ECO:0007669"/>
    <property type="project" value="UniProtKB-EC"/>
</dbReference>
<dbReference type="EMBL" id="MHRF01000004">
    <property type="protein sequence ID" value="OHA18534.1"/>
    <property type="molecule type" value="Genomic_DNA"/>
</dbReference>
<keyword evidence="4 10" id="KW-0812">Transmembrane</keyword>
<sequence length="566" mass="62549">MRRFFSRRKVTGSASREVAPDEIFLDSSNLPNFDVYQFEGRLERPISLRAITLVGIFFALIFVLLAYQAWGLQVKKGEAYRILSERNSLRSTVIFAPRGLIQDRNEVQLVSNVANQDHPEYPSREYIKKDGFGHLLGYVEYPKQDASGVYFRYDFTGKDGVEQFYNDLLAGKNGVKIAEHNALGGVESESLIQFPQYGATLTLSIDARVQEAFYGFIKGLASSNGFASGAGIIMDSRTGEILAMTSFPEFSSSIMSEGSDRAAIQKYISDTRQPFLDRAVSGLYTPGSIVKPFLALGALKEGVITPEKEILSTGSISIPNPYDSTKKSVFNDWRAHGWVDMRRALAVSSDVYFYEIGGGFENQIGLGIARIKKYMQLFGFGASDPKNALLAVEGTLPDPAWKAKTFDGEVWRIGDTYNTSIGQYGMQVTPMQAVRATAALANGGILLEPTLLLNGNRGRNSARALDFSADDMKVIQEGMRDAVLLGTAGNLNIPAVAIAAKTGTAELGSKKQLVNSWVEGFFPYENPRYAFVVIMERGPYENTVGALYVMRQLFEWMSQHTPEYLQ</sequence>
<gene>
    <name evidence="13" type="ORF">A2664_02760</name>
</gene>
<dbReference type="InterPro" id="IPR001460">
    <property type="entry name" value="PCN-bd_Tpept"/>
</dbReference>
<name>A0A1G2M449_9BACT</name>
<comment type="caution">
    <text evidence="13">The sequence shown here is derived from an EMBL/GenBank/DDBJ whole genome shotgun (WGS) entry which is preliminary data.</text>
</comment>
<evidence type="ECO:0000256" key="10">
    <source>
        <dbReference type="SAM" id="Phobius"/>
    </source>
</evidence>
<reference evidence="13 14" key="1">
    <citation type="journal article" date="2016" name="Nat. Commun.">
        <title>Thousands of microbial genomes shed light on interconnected biogeochemical processes in an aquifer system.</title>
        <authorList>
            <person name="Anantharaman K."/>
            <person name="Brown C.T."/>
            <person name="Hug L.A."/>
            <person name="Sharon I."/>
            <person name="Castelle C.J."/>
            <person name="Probst A.J."/>
            <person name="Thomas B.C."/>
            <person name="Singh A."/>
            <person name="Wilkins M.J."/>
            <person name="Karaoz U."/>
            <person name="Brodie E.L."/>
            <person name="Williams K.H."/>
            <person name="Hubbard S.S."/>
            <person name="Banfield J.F."/>
        </authorList>
    </citation>
    <scope>NUCLEOTIDE SEQUENCE [LARGE SCALE GENOMIC DNA]</scope>
</reference>
<evidence type="ECO:0008006" key="15">
    <source>
        <dbReference type="Google" id="ProtNLM"/>
    </source>
</evidence>
<dbReference type="PANTHER" id="PTHR30627:SF2">
    <property type="entry name" value="PEPTIDOGLYCAN D,D-TRANSPEPTIDASE MRDA"/>
    <property type="match status" value="1"/>
</dbReference>
<dbReference type="Pfam" id="PF00905">
    <property type="entry name" value="Transpeptidase"/>
    <property type="match status" value="1"/>
</dbReference>
<dbReference type="SUPFAM" id="SSF56601">
    <property type="entry name" value="beta-lactamase/transpeptidase-like"/>
    <property type="match status" value="1"/>
</dbReference>
<dbReference type="Gene3D" id="3.90.1310.10">
    <property type="entry name" value="Penicillin-binding protein 2a (Domain 2)"/>
    <property type="match status" value="1"/>
</dbReference>
<dbReference type="Pfam" id="PF03717">
    <property type="entry name" value="PBP_dimer"/>
    <property type="match status" value="1"/>
</dbReference>
<proteinExistence type="predicted"/>
<evidence type="ECO:0000259" key="12">
    <source>
        <dbReference type="Pfam" id="PF03717"/>
    </source>
</evidence>
<dbReference type="GO" id="GO:0008658">
    <property type="term" value="F:penicillin binding"/>
    <property type="evidence" value="ECO:0007669"/>
    <property type="project" value="InterPro"/>
</dbReference>
<dbReference type="InterPro" id="IPR036138">
    <property type="entry name" value="PBP_dimer_sf"/>
</dbReference>
<organism evidence="13 14">
    <name type="scientific">Candidatus Taylorbacteria bacterium RIFCSPHIGHO2_01_FULL_46_22b</name>
    <dbReference type="NCBI Taxonomy" id="1802301"/>
    <lineage>
        <taxon>Bacteria</taxon>
        <taxon>Candidatus Tayloriibacteriota</taxon>
    </lineage>
</organism>
<dbReference type="GO" id="GO:0046677">
    <property type="term" value="P:response to antibiotic"/>
    <property type="evidence" value="ECO:0007669"/>
    <property type="project" value="UniProtKB-KW"/>
</dbReference>
<feature type="domain" description="Penicillin-binding protein dimerisation" evidence="12">
    <location>
        <begin position="121"/>
        <end position="189"/>
    </location>
</feature>
<evidence type="ECO:0000256" key="1">
    <source>
        <dbReference type="ARBA" id="ARBA00004167"/>
    </source>
</evidence>
<dbReference type="STRING" id="1802301.A2664_02760"/>